<reference evidence="2" key="1">
    <citation type="submission" date="2022-01" db="EMBL/GenBank/DDBJ databases">
        <authorList>
            <person name="King R."/>
        </authorList>
    </citation>
    <scope>NUCLEOTIDE SEQUENCE</scope>
</reference>
<evidence type="ECO:0000313" key="3">
    <source>
        <dbReference type="Proteomes" id="UP001152799"/>
    </source>
</evidence>
<accession>A0A9N9MKN4</accession>
<dbReference type="AlphaFoldDB" id="A0A9N9MKN4"/>
<keyword evidence="3" id="KW-1185">Reference proteome</keyword>
<dbReference type="PANTHER" id="PTHR33236:SF12">
    <property type="entry name" value="CUB DOMAIN-CONTAINING PROTEIN-RELATED"/>
    <property type="match status" value="1"/>
</dbReference>
<name>A0A9N9MKN4_9CUCU</name>
<dbReference type="Proteomes" id="UP001152799">
    <property type="component" value="Chromosome 2"/>
</dbReference>
<dbReference type="EMBL" id="OU892278">
    <property type="protein sequence ID" value="CAG9764306.1"/>
    <property type="molecule type" value="Genomic_DNA"/>
</dbReference>
<dbReference type="OrthoDB" id="6378913at2759"/>
<evidence type="ECO:0000259" key="1">
    <source>
        <dbReference type="Pfam" id="PF26080"/>
    </source>
</evidence>
<organism evidence="2 3">
    <name type="scientific">Ceutorhynchus assimilis</name>
    <name type="common">cabbage seed weevil</name>
    <dbReference type="NCBI Taxonomy" id="467358"/>
    <lineage>
        <taxon>Eukaryota</taxon>
        <taxon>Metazoa</taxon>
        <taxon>Ecdysozoa</taxon>
        <taxon>Arthropoda</taxon>
        <taxon>Hexapoda</taxon>
        <taxon>Insecta</taxon>
        <taxon>Pterygota</taxon>
        <taxon>Neoptera</taxon>
        <taxon>Endopterygota</taxon>
        <taxon>Coleoptera</taxon>
        <taxon>Polyphaga</taxon>
        <taxon>Cucujiformia</taxon>
        <taxon>Curculionidae</taxon>
        <taxon>Ceutorhynchinae</taxon>
        <taxon>Ceutorhynchus</taxon>
    </lineage>
</organism>
<proteinExistence type="predicted"/>
<sequence length="337" mass="37696">MQKAKCILGGGTPIGSCGLIFVCCSFDTNCVKTTDKKQSYFKSGNLNSAVTGCQYRIKLRNKNVCQVRLDFEELTLAPAIQTTASTQTGSYYVFSCANDSLRINPNTFGVPVLCGNNTKQHLYIHVNQTSDPNSAVNIDINLADRLNEVNKYLPKPSWKIKFTQLECPLKQHKFDLSKFGEIKNINNDFNVLAPQGAIQYFTENIGEIRSIGYNTTNAQLSSYPYLEHYTIAFRRPSDVCGIKFTPSYFNMANKTVSNLATCIHYLYVPEYYSDGSKQLTGEKTSAVCFGKNPFYSLAPGPFYINVKTMNSTVTATTNQQGFLIDYELQTSCPYNNK</sequence>
<gene>
    <name evidence="2" type="ORF">CEUTPL_LOCUS4946</name>
</gene>
<dbReference type="InterPro" id="IPR058698">
    <property type="entry name" value="CUB_metazoa"/>
</dbReference>
<feature type="domain" description="CUB" evidence="1">
    <location>
        <begin position="194"/>
        <end position="328"/>
    </location>
</feature>
<dbReference type="Pfam" id="PF26080">
    <property type="entry name" value="CUB_animal"/>
    <property type="match status" value="1"/>
</dbReference>
<dbReference type="PANTHER" id="PTHR33236">
    <property type="entry name" value="INTRAFLAGELLAR TRANSPORT PROTEIN 122 FAMILY PROTEIN-RELATED"/>
    <property type="match status" value="1"/>
</dbReference>
<protein>
    <recommendedName>
        <fullName evidence="1">CUB domain-containing protein</fullName>
    </recommendedName>
</protein>
<evidence type="ECO:0000313" key="2">
    <source>
        <dbReference type="EMBL" id="CAG9764306.1"/>
    </source>
</evidence>